<reference evidence="8 9" key="1">
    <citation type="submission" date="2018-03" db="EMBL/GenBank/DDBJ databases">
        <title>Genomic Encyclopedia of Archaeal and Bacterial Type Strains, Phase II (KMG-II): from individual species to whole genera.</title>
        <authorList>
            <person name="Goeker M."/>
        </authorList>
    </citation>
    <scope>NUCLEOTIDE SEQUENCE [LARGE SCALE GENOMIC DNA]</scope>
    <source>
        <strain evidence="8 9">DSM 27267</strain>
    </source>
</reference>
<evidence type="ECO:0000313" key="8">
    <source>
        <dbReference type="EMBL" id="PSK81947.1"/>
    </source>
</evidence>
<dbReference type="EMBL" id="PYGC01000007">
    <property type="protein sequence ID" value="PSK81947.1"/>
    <property type="molecule type" value="Genomic_DNA"/>
</dbReference>
<keyword evidence="5 6" id="KW-0472">Membrane</keyword>
<dbReference type="Proteomes" id="UP000396862">
    <property type="component" value="Unassembled WGS sequence"/>
</dbReference>
<feature type="transmembrane region" description="Helical" evidence="6">
    <location>
        <begin position="40"/>
        <end position="65"/>
    </location>
</feature>
<feature type="transmembrane region" description="Helical" evidence="6">
    <location>
        <begin position="6"/>
        <end position="28"/>
    </location>
</feature>
<evidence type="ECO:0000256" key="3">
    <source>
        <dbReference type="ARBA" id="ARBA00022692"/>
    </source>
</evidence>
<gene>
    <name evidence="8" type="ORF">CLV93_10757</name>
    <name evidence="7" type="ORF">JCM18694_27900</name>
</gene>
<dbReference type="RefSeq" id="WP_106542755.1">
    <property type="nucleotide sequence ID" value="NZ_BLAU01000001.1"/>
</dbReference>
<name>A0A2P8CAG3_9BACT</name>
<dbReference type="Proteomes" id="UP000240621">
    <property type="component" value="Unassembled WGS sequence"/>
</dbReference>
<proteinExistence type="predicted"/>
<dbReference type="OrthoDB" id="7874789at2"/>
<sequence length="208" mass="22976">MELELIWKGFIIGIAVSVPLGPIGMLCIQRTVNKNWRSGMSSGLGAATSDTIYAIIAGFSMTMIIDFITAHSIYFEISGAIILILLGLHIFKSNPSQELQKFKKKGSTYLQDYLFTLLLTVSNPMAVFVFIAVFAGSGLALKLSAPIKSLMIITGVFGGASSWWFVLTGLVNLFRHKINLHMLWWANKIVGIMIIVFAVASFIYLRFD</sequence>
<evidence type="ECO:0000256" key="5">
    <source>
        <dbReference type="ARBA" id="ARBA00023136"/>
    </source>
</evidence>
<evidence type="ECO:0000256" key="6">
    <source>
        <dbReference type="SAM" id="Phobius"/>
    </source>
</evidence>
<evidence type="ECO:0000256" key="4">
    <source>
        <dbReference type="ARBA" id="ARBA00022989"/>
    </source>
</evidence>
<feature type="transmembrane region" description="Helical" evidence="6">
    <location>
        <begin position="185"/>
        <end position="205"/>
    </location>
</feature>
<dbReference type="GO" id="GO:0015171">
    <property type="term" value="F:amino acid transmembrane transporter activity"/>
    <property type="evidence" value="ECO:0007669"/>
    <property type="project" value="TreeGrafter"/>
</dbReference>
<evidence type="ECO:0000313" key="9">
    <source>
        <dbReference type="Proteomes" id="UP000240621"/>
    </source>
</evidence>
<evidence type="ECO:0000313" key="10">
    <source>
        <dbReference type="Proteomes" id="UP000396862"/>
    </source>
</evidence>
<accession>A0A2P8CAG3</accession>
<evidence type="ECO:0000256" key="1">
    <source>
        <dbReference type="ARBA" id="ARBA00004651"/>
    </source>
</evidence>
<dbReference type="PANTHER" id="PTHR30086">
    <property type="entry name" value="ARGININE EXPORTER PROTEIN ARGO"/>
    <property type="match status" value="1"/>
</dbReference>
<feature type="transmembrane region" description="Helical" evidence="6">
    <location>
        <begin position="149"/>
        <end position="173"/>
    </location>
</feature>
<dbReference type="AlphaFoldDB" id="A0A2P8CAG3"/>
<feature type="transmembrane region" description="Helical" evidence="6">
    <location>
        <begin position="71"/>
        <end position="91"/>
    </location>
</feature>
<dbReference type="InterPro" id="IPR001123">
    <property type="entry name" value="LeuE-type"/>
</dbReference>
<comment type="subcellular location">
    <subcellularLocation>
        <location evidence="1">Cell membrane</location>
        <topology evidence="1">Multi-pass membrane protein</topology>
    </subcellularLocation>
</comment>
<dbReference type="GO" id="GO:0005886">
    <property type="term" value="C:plasma membrane"/>
    <property type="evidence" value="ECO:0007669"/>
    <property type="project" value="UniProtKB-SubCell"/>
</dbReference>
<evidence type="ECO:0000256" key="2">
    <source>
        <dbReference type="ARBA" id="ARBA00022475"/>
    </source>
</evidence>
<comment type="caution">
    <text evidence="8">The sequence shown here is derived from an EMBL/GenBank/DDBJ whole genome shotgun (WGS) entry which is preliminary data.</text>
</comment>
<dbReference type="EMBL" id="BLAU01000001">
    <property type="protein sequence ID" value="GET22544.1"/>
    <property type="molecule type" value="Genomic_DNA"/>
</dbReference>
<keyword evidence="10" id="KW-1185">Reference proteome</keyword>
<dbReference type="PANTHER" id="PTHR30086:SF20">
    <property type="entry name" value="ARGININE EXPORTER PROTEIN ARGO-RELATED"/>
    <property type="match status" value="1"/>
</dbReference>
<feature type="transmembrane region" description="Helical" evidence="6">
    <location>
        <begin position="112"/>
        <end position="137"/>
    </location>
</feature>
<reference evidence="7 10" key="2">
    <citation type="submission" date="2019-10" db="EMBL/GenBank/DDBJ databases">
        <title>Prolixibacter strains distinguished by the presence of nitrate reductase genes were adept at nitrate-dependent anaerobic corrosion of metallic iron and carbon steel.</title>
        <authorList>
            <person name="Iino T."/>
            <person name="Shono N."/>
            <person name="Ito K."/>
            <person name="Nakamura R."/>
            <person name="Sueoka K."/>
            <person name="Harayama S."/>
            <person name="Ohkuma M."/>
        </authorList>
    </citation>
    <scope>NUCLEOTIDE SEQUENCE [LARGE SCALE GENOMIC DNA]</scope>
    <source>
        <strain evidence="7 10">MIC1-1</strain>
    </source>
</reference>
<protein>
    <submittedName>
        <fullName evidence="8">Threonine/homoserine/homoserine lactone efflux protein</fullName>
    </submittedName>
</protein>
<keyword evidence="2" id="KW-1003">Cell membrane</keyword>
<evidence type="ECO:0000313" key="7">
    <source>
        <dbReference type="EMBL" id="GET22544.1"/>
    </source>
</evidence>
<keyword evidence="3 6" id="KW-0812">Transmembrane</keyword>
<organism evidence="8 9">
    <name type="scientific">Prolixibacter denitrificans</name>
    <dbReference type="NCBI Taxonomy" id="1541063"/>
    <lineage>
        <taxon>Bacteria</taxon>
        <taxon>Pseudomonadati</taxon>
        <taxon>Bacteroidota</taxon>
        <taxon>Bacteroidia</taxon>
        <taxon>Marinilabiliales</taxon>
        <taxon>Prolixibacteraceae</taxon>
        <taxon>Prolixibacter</taxon>
    </lineage>
</organism>
<dbReference type="Pfam" id="PF01810">
    <property type="entry name" value="LysE"/>
    <property type="match status" value="1"/>
</dbReference>
<keyword evidence="4 6" id="KW-1133">Transmembrane helix</keyword>